<evidence type="ECO:0000256" key="5">
    <source>
        <dbReference type="ARBA" id="ARBA00022723"/>
    </source>
</evidence>
<dbReference type="Pfam" id="PF20266">
    <property type="entry name" value="Mab-21_C"/>
    <property type="match status" value="2"/>
</dbReference>
<keyword evidence="8" id="KW-0460">Magnesium</keyword>
<evidence type="ECO:0000259" key="9">
    <source>
        <dbReference type="Pfam" id="PF03281"/>
    </source>
</evidence>
<dbReference type="EMBL" id="JH816470">
    <property type="protein sequence ID" value="EKC23758.1"/>
    <property type="molecule type" value="Genomic_DNA"/>
</dbReference>
<keyword evidence="4" id="KW-0548">Nucleotidyltransferase</keyword>
<dbReference type="Pfam" id="PF03281">
    <property type="entry name" value="Mab-21"/>
    <property type="match status" value="2"/>
</dbReference>
<evidence type="ECO:0000259" key="10">
    <source>
        <dbReference type="Pfam" id="PF20266"/>
    </source>
</evidence>
<proteinExistence type="inferred from homology"/>
<reference evidence="11" key="1">
    <citation type="journal article" date="2012" name="Nature">
        <title>The oyster genome reveals stress adaptation and complexity of shell formation.</title>
        <authorList>
            <person name="Zhang G."/>
            <person name="Fang X."/>
            <person name="Guo X."/>
            <person name="Li L."/>
            <person name="Luo R."/>
            <person name="Xu F."/>
            <person name="Yang P."/>
            <person name="Zhang L."/>
            <person name="Wang X."/>
            <person name="Qi H."/>
            <person name="Xiong Z."/>
            <person name="Que H."/>
            <person name="Xie Y."/>
            <person name="Holland P.W."/>
            <person name="Paps J."/>
            <person name="Zhu Y."/>
            <person name="Wu F."/>
            <person name="Chen Y."/>
            <person name="Wang J."/>
            <person name="Peng C."/>
            <person name="Meng J."/>
            <person name="Yang L."/>
            <person name="Liu J."/>
            <person name="Wen B."/>
            <person name="Zhang N."/>
            <person name="Huang Z."/>
            <person name="Zhu Q."/>
            <person name="Feng Y."/>
            <person name="Mount A."/>
            <person name="Hedgecock D."/>
            <person name="Xu Z."/>
            <person name="Liu Y."/>
            <person name="Domazet-Loso T."/>
            <person name="Du Y."/>
            <person name="Sun X."/>
            <person name="Zhang S."/>
            <person name="Liu B."/>
            <person name="Cheng P."/>
            <person name="Jiang X."/>
            <person name="Li J."/>
            <person name="Fan D."/>
            <person name="Wang W."/>
            <person name="Fu W."/>
            <person name="Wang T."/>
            <person name="Wang B."/>
            <person name="Zhang J."/>
            <person name="Peng Z."/>
            <person name="Li Y."/>
            <person name="Li N."/>
            <person name="Wang J."/>
            <person name="Chen M."/>
            <person name="He Y."/>
            <person name="Tan F."/>
            <person name="Song X."/>
            <person name="Zheng Q."/>
            <person name="Huang R."/>
            <person name="Yang H."/>
            <person name="Du X."/>
            <person name="Chen L."/>
            <person name="Yang M."/>
            <person name="Gaffney P.M."/>
            <person name="Wang S."/>
            <person name="Luo L."/>
            <person name="She Z."/>
            <person name="Ming Y."/>
            <person name="Huang W."/>
            <person name="Zhang S."/>
            <person name="Huang B."/>
            <person name="Zhang Y."/>
            <person name="Qu T."/>
            <person name="Ni P."/>
            <person name="Miao G."/>
            <person name="Wang J."/>
            <person name="Wang Q."/>
            <person name="Steinberg C.E."/>
            <person name="Wang H."/>
            <person name="Li N."/>
            <person name="Qian L."/>
            <person name="Zhang G."/>
            <person name="Li Y."/>
            <person name="Yang H."/>
            <person name="Liu X."/>
            <person name="Wang J."/>
            <person name="Yin Y."/>
            <person name="Wang J."/>
        </authorList>
    </citation>
    <scope>NUCLEOTIDE SEQUENCE [LARGE SCALE GENOMIC DNA]</scope>
    <source>
        <strain evidence="11">05x7-T-G4-1.051#20</strain>
    </source>
</reference>
<feature type="domain" description="Mab-21-like nucleotidyltransferase" evidence="9">
    <location>
        <begin position="159"/>
        <end position="229"/>
    </location>
</feature>
<protein>
    <submittedName>
        <fullName evidence="11">Uncharacterized protein C3orf59</fullName>
    </submittedName>
</protein>
<name>K1PQ41_MAGGI</name>
<feature type="domain" description="Mab-21-like HhH/H2TH-like" evidence="10">
    <location>
        <begin position="857"/>
        <end position="949"/>
    </location>
</feature>
<feature type="domain" description="Mab-21-like nucleotidyltransferase" evidence="9">
    <location>
        <begin position="780"/>
        <end position="844"/>
    </location>
</feature>
<evidence type="ECO:0000256" key="4">
    <source>
        <dbReference type="ARBA" id="ARBA00022695"/>
    </source>
</evidence>
<keyword evidence="6" id="KW-0547">Nucleotide-binding</keyword>
<dbReference type="PANTHER" id="PTHR10656:SF42">
    <property type="entry name" value="CYCLIC GMP-AMP SYNTHASE-LIKE PROTEIN-RELATED"/>
    <property type="match status" value="1"/>
</dbReference>
<dbReference type="InParanoid" id="K1PQ41"/>
<sequence>MSESVFVGMCEIVGTSQQVAIRRETVDIREMLDRRVEPYDGTISMVSGSRREGFRLKGSDLDVMYWPNNHRVIMDMSQSEYYNTANTTLILSDSTESPPGFTLLQLLTPTIYRDVQSACVRMNDRVYISSSTYRQLTCSAIRPNSTVHGPCGNGVVGGVEYDNAFCFVSNFWPLSASSWTDRCHSWPDSEVVNDIVRNGCHSVAIGHPLGPHENQEWRFSFSEAEYKLVYSMNHCQFLTYGLLKLFLKEVMSQQSEETNKLLCSYHMKTTIFWAIQQNTLPHWYPQNLLVGFWVCFKLLLRWVYEGVCPNFFIPQNNLFLTKVHGSAQNRLFLQLHELYKKGLACLLQSSSIRSYIIDVLYKPRLSICTDESTMRSEFDYDAELVWESEGANPHTVNLFCLTKVIHTIERLLESPLTHYQIVTLQKMTVSLFRFTAFLSYNTCIYTNTGVNKQMYIADKISCHMLKLAAKFGCVSDMLYIAMHYYKTLRYREALSVLEMTKVKLAQPYLMYMGRVDRERYTEAVGGQSWSTKIRQAVAHDIELDNEICYISELIPEQQSALQNSWPLLFIPVFVMLHFLEFLCYRHIDTTLSQAALDELQVLVHHDQGLCEGLEHMSESVFVGLCNIMGTSQQVAIRRETEDILDMVDRRVIPNDGMIDMMSGSHREGFRLKGSDVDFMYWRNNHRVIMDMSQSEYYNRANTTLILSDSSESPPGFTLLQLLTPTTCREVRSACVRMNDRVYISSSTYRQLTCSLVYPNSTVHGPCGSGVRGTVEYDHAHCFVSDFWPVSASSWIDRCHSWPDPEIVNNIVRNGCHFVAIGHPLGPHEHEEWRISFSKAEYKLVSSMNHCQFLTYGLLKLFLKEVMNQQSEETNKLLCSYHMKTTVFWAIQQNTLPQWCPQNLLAGFWVCFKLLLRWVYEGVCPNFFIPQNNLFLTKVHGSAQNRLFLQLHELYKKGLACLLHSSSIRSYIIDVLCNSRLSMCTDESMMRCEVDYDVELVRESSKAAAHPVDLFVLPKVIHAIEQLTVIYTYNNMEIYQARKISNIPTAISQPFDFVCSHNEKFKIKDIGVTEVKTKSDLLRVTSQDKPDIHTQDYVLQLQYHINGTRGHFLLVDGSGEVKANGQCRDQRTLLTVIHNFTQRRESCYQIIGWGDKFNQKILYMDGTELKTRPYKQSKGDNNDDTFFSFRTKGNSEDGHFAIVSWTGNALVFDTQGNYLAPNNLSRRSDTSYLFKLQTVDWMKVTTV</sequence>
<dbReference type="HOGENOM" id="CLU_266200_0_0_1"/>
<feature type="domain" description="Mab-21-like HhH/H2TH-like" evidence="10">
    <location>
        <begin position="242"/>
        <end position="334"/>
    </location>
</feature>
<dbReference type="GO" id="GO:0016779">
    <property type="term" value="F:nucleotidyltransferase activity"/>
    <property type="evidence" value="ECO:0007669"/>
    <property type="project" value="UniProtKB-KW"/>
</dbReference>
<evidence type="ECO:0000256" key="6">
    <source>
        <dbReference type="ARBA" id="ARBA00022741"/>
    </source>
</evidence>
<dbReference type="SMART" id="SM01265">
    <property type="entry name" value="Mab-21"/>
    <property type="match status" value="2"/>
</dbReference>
<accession>K1PQ41</accession>
<evidence type="ECO:0000256" key="2">
    <source>
        <dbReference type="ARBA" id="ARBA00008307"/>
    </source>
</evidence>
<gene>
    <name evidence="11" type="ORF">CGI_10021916</name>
</gene>
<keyword evidence="7" id="KW-0067">ATP-binding</keyword>
<dbReference type="Gene3D" id="1.10.1410.40">
    <property type="match status" value="2"/>
</dbReference>
<keyword evidence="3" id="KW-0808">Transferase</keyword>
<comment type="similarity">
    <text evidence="2">Belongs to the mab-21 family.</text>
</comment>
<dbReference type="PANTHER" id="PTHR10656">
    <property type="entry name" value="CELL FATE DETERMINING PROTEIN MAB21-RELATED"/>
    <property type="match status" value="1"/>
</dbReference>
<evidence type="ECO:0000256" key="8">
    <source>
        <dbReference type="ARBA" id="ARBA00022842"/>
    </source>
</evidence>
<comment type="cofactor">
    <cofactor evidence="1">
        <name>Mg(2+)</name>
        <dbReference type="ChEBI" id="CHEBI:18420"/>
    </cofactor>
</comment>
<dbReference type="GO" id="GO:0046872">
    <property type="term" value="F:metal ion binding"/>
    <property type="evidence" value="ECO:0007669"/>
    <property type="project" value="UniProtKB-KW"/>
</dbReference>
<evidence type="ECO:0000256" key="3">
    <source>
        <dbReference type="ARBA" id="ARBA00022679"/>
    </source>
</evidence>
<dbReference type="InterPro" id="IPR046906">
    <property type="entry name" value="Mab-21_HhH/H2TH-like"/>
</dbReference>
<keyword evidence="5" id="KW-0479">Metal-binding</keyword>
<dbReference type="GO" id="GO:0005524">
    <property type="term" value="F:ATP binding"/>
    <property type="evidence" value="ECO:0007669"/>
    <property type="project" value="UniProtKB-KW"/>
</dbReference>
<evidence type="ECO:0000313" key="11">
    <source>
        <dbReference type="EMBL" id="EKC23758.1"/>
    </source>
</evidence>
<dbReference type="InterPro" id="IPR046903">
    <property type="entry name" value="Mab-21-like_nuc_Trfase"/>
</dbReference>
<organism evidence="11">
    <name type="scientific">Magallana gigas</name>
    <name type="common">Pacific oyster</name>
    <name type="synonym">Crassostrea gigas</name>
    <dbReference type="NCBI Taxonomy" id="29159"/>
    <lineage>
        <taxon>Eukaryota</taxon>
        <taxon>Metazoa</taxon>
        <taxon>Spiralia</taxon>
        <taxon>Lophotrochozoa</taxon>
        <taxon>Mollusca</taxon>
        <taxon>Bivalvia</taxon>
        <taxon>Autobranchia</taxon>
        <taxon>Pteriomorphia</taxon>
        <taxon>Ostreida</taxon>
        <taxon>Ostreoidea</taxon>
        <taxon>Ostreidae</taxon>
        <taxon>Magallana</taxon>
    </lineage>
</organism>
<dbReference type="InterPro" id="IPR024810">
    <property type="entry name" value="MAB21L/cGLR"/>
</dbReference>
<evidence type="ECO:0000256" key="7">
    <source>
        <dbReference type="ARBA" id="ARBA00022840"/>
    </source>
</evidence>
<evidence type="ECO:0000256" key="1">
    <source>
        <dbReference type="ARBA" id="ARBA00001946"/>
    </source>
</evidence>
<dbReference type="AlphaFoldDB" id="K1PQ41"/>